<reference evidence="2 3" key="1">
    <citation type="submission" date="2015-08" db="EMBL/GenBank/DDBJ databases">
        <title>Next Generation Sequencing and Analysis of the Genome of Puccinia sorghi L Schw, the Causal Agent of Maize Common Rust.</title>
        <authorList>
            <person name="Rochi L."/>
            <person name="Burguener G."/>
            <person name="Darino M."/>
            <person name="Turjanski A."/>
            <person name="Kreff E."/>
            <person name="Dieguez M.J."/>
            <person name="Sacco F."/>
        </authorList>
    </citation>
    <scope>NUCLEOTIDE SEQUENCE [LARGE SCALE GENOMIC DNA]</scope>
    <source>
        <strain evidence="2 3">RO10H11247</strain>
    </source>
</reference>
<feature type="compositionally biased region" description="Polar residues" evidence="1">
    <location>
        <begin position="25"/>
        <end position="41"/>
    </location>
</feature>
<feature type="region of interest" description="Disordered" evidence="1">
    <location>
        <begin position="1"/>
        <end position="93"/>
    </location>
</feature>
<dbReference type="Proteomes" id="UP000037035">
    <property type="component" value="Unassembled WGS sequence"/>
</dbReference>
<sequence length="522" mass="58240">MASTSTQPSAHPPLQTDIGPEFQPKKNSTSGTRTSLSNSDFLANMPPPQHPSSQRASLARAGRVGSPSSGPDFRNDAGINRPSSSSSSSNNWTATVAATKGPLPSVLFAIPFPEPGPTLRKTSKTPMFMLYSPPRANYIKPKPIKGQKGKEGLIKKVERKWQEEVQEGTDVMAGKIENPSGWKKFKGTVLTVSVSCGWCYSSLEGTNMVARQQHPNAWPSTPRQKDRFGELLHHLDITPLLSRKLTFRCSLYFQDYRCLSTRRRRSHFQTCRSTTTRCQRRPRKYPQAYSSHGHVENWIVWAPVTRHSSNVSSIFHFTIISCDVMCIVPLFLFEINIVYFSLQINGESCQRARKIAMLTHANSKAKKHTVKKAVGTKSGRFVKLKQKYGRGKRQQTLEAETEDEPVPHPSSPPLPGEESGHGEIFNIQKSRPNVFQPVMANLYALCSAANPTAFPPKPKGSLVPPYRPDLPLVLDLIAAFKEWVPADVALRHNLDPQVVAKDLRQSMKKATKSYMRTLKSVK</sequence>
<proteinExistence type="predicted"/>
<dbReference type="VEuPathDB" id="FungiDB:VP01_1085g3"/>
<dbReference type="EMBL" id="LAVV01000954">
    <property type="protein sequence ID" value="KNZ63914.1"/>
    <property type="molecule type" value="Genomic_DNA"/>
</dbReference>
<comment type="caution">
    <text evidence="2">The sequence shown here is derived from an EMBL/GenBank/DDBJ whole genome shotgun (WGS) entry which is preliminary data.</text>
</comment>
<evidence type="ECO:0000313" key="3">
    <source>
        <dbReference type="Proteomes" id="UP000037035"/>
    </source>
</evidence>
<dbReference type="OrthoDB" id="3189033at2759"/>
<dbReference type="AlphaFoldDB" id="A0A0L6VT93"/>
<evidence type="ECO:0000313" key="2">
    <source>
        <dbReference type="EMBL" id="KNZ63914.1"/>
    </source>
</evidence>
<organism evidence="2 3">
    <name type="scientific">Puccinia sorghi</name>
    <dbReference type="NCBI Taxonomy" id="27349"/>
    <lineage>
        <taxon>Eukaryota</taxon>
        <taxon>Fungi</taxon>
        <taxon>Dikarya</taxon>
        <taxon>Basidiomycota</taxon>
        <taxon>Pucciniomycotina</taxon>
        <taxon>Pucciniomycetes</taxon>
        <taxon>Pucciniales</taxon>
        <taxon>Pucciniaceae</taxon>
        <taxon>Puccinia</taxon>
    </lineage>
</organism>
<keyword evidence="3" id="KW-1185">Reference proteome</keyword>
<name>A0A0L6VT93_9BASI</name>
<gene>
    <name evidence="2" type="ORF">VP01_1085g3</name>
</gene>
<protein>
    <submittedName>
        <fullName evidence="2">Uncharacterized protein</fullName>
    </submittedName>
</protein>
<accession>A0A0L6VT93</accession>
<feature type="region of interest" description="Disordered" evidence="1">
    <location>
        <begin position="387"/>
        <end position="422"/>
    </location>
</feature>
<evidence type="ECO:0000256" key="1">
    <source>
        <dbReference type="SAM" id="MobiDB-lite"/>
    </source>
</evidence>